<dbReference type="Pfam" id="PF00248">
    <property type="entry name" value="Aldo_ket_red"/>
    <property type="match status" value="1"/>
</dbReference>
<feature type="domain" description="NADP-dependent oxidoreductase" evidence="2">
    <location>
        <begin position="24"/>
        <end position="309"/>
    </location>
</feature>
<sequence>MSPREEERKVMNYRLLSNGIRVSEITFGCWELGGGQWEKKDDHVNIRVLQRAYELGIQSFDTAEGYGQGHSEEIVGQALEGVRKDCVIATKVSPGHLRRDDILRSVEQSLKRLRTDYIDIYYVHWPNRDIPLSETMTTFSELRDQSVIRSVAVSNFSRELLEEAMSYTRVDCIQPEYSLLERSIETDVLPYCREHGIGVLTYSSVAKGILTGAYHFGGLKLSPNDFRQGRRLFKPEHLEAEKPLVQCVKKIADRHGVKPAEVAIAWILHQPGITSAIVGTQSIAHLEENVRAVDLHLNEDDLRELDEVSRSVLAQIDGPASSSR</sequence>
<name>F8IG73_ALIAT</name>
<dbReference type="InterPro" id="IPR036812">
    <property type="entry name" value="NAD(P)_OxRdtase_dom_sf"/>
</dbReference>
<gene>
    <name evidence="3" type="ordered locus">TC41_2325</name>
</gene>
<reference evidence="4" key="2">
    <citation type="submission" date="2011-06" db="EMBL/GenBank/DDBJ databases">
        <title>The complete genome sequence of Alicyclobacillus acidocaldarius sp. Tc-4-1.</title>
        <authorList>
            <person name="Chen Y."/>
            <person name="He Y."/>
            <person name="Dong Z."/>
            <person name="Hu S."/>
        </authorList>
    </citation>
    <scope>NUCLEOTIDE SEQUENCE [LARGE SCALE GENOMIC DNA]</scope>
    <source>
        <strain evidence="4">Tc-4-1</strain>
    </source>
</reference>
<organism evidence="3 4">
    <name type="scientific">Alicyclobacillus acidocaldarius (strain Tc-4-1)</name>
    <name type="common">Bacillus acidocaldarius</name>
    <dbReference type="NCBI Taxonomy" id="1048834"/>
    <lineage>
        <taxon>Bacteria</taxon>
        <taxon>Bacillati</taxon>
        <taxon>Bacillota</taxon>
        <taxon>Bacilli</taxon>
        <taxon>Bacillales</taxon>
        <taxon>Alicyclobacillaceae</taxon>
        <taxon>Alicyclobacillus</taxon>
    </lineage>
</organism>
<evidence type="ECO:0000313" key="4">
    <source>
        <dbReference type="Proteomes" id="UP000000292"/>
    </source>
</evidence>
<dbReference type="InterPro" id="IPR050523">
    <property type="entry name" value="AKR_Detox_Biosynth"/>
</dbReference>
<dbReference type="PANTHER" id="PTHR43364:SF4">
    <property type="entry name" value="NAD(P)-LINKED OXIDOREDUCTASE SUPERFAMILY PROTEIN"/>
    <property type="match status" value="1"/>
</dbReference>
<accession>F8IG73</accession>
<dbReference type="AlphaFoldDB" id="F8IG73"/>
<dbReference type="InterPro" id="IPR023210">
    <property type="entry name" value="NADP_OxRdtase_dom"/>
</dbReference>
<dbReference type="CDD" id="cd19085">
    <property type="entry name" value="AKR_AKR11B3"/>
    <property type="match status" value="1"/>
</dbReference>
<reference evidence="3 4" key="1">
    <citation type="journal article" date="2011" name="J. Bacteriol.">
        <title>Complete Genome Sequence of Alicyclobacillus acidocaldarius Strain Tc-4-1.</title>
        <authorList>
            <person name="Chen Y."/>
            <person name="He Y."/>
            <person name="Zhang B."/>
            <person name="Yang J."/>
            <person name="Li W."/>
            <person name="Dong Z."/>
            <person name="Hu S."/>
        </authorList>
    </citation>
    <scope>NUCLEOTIDE SEQUENCE [LARGE SCALE GENOMIC DNA]</scope>
    <source>
        <strain evidence="3 4">Tc-4-1</strain>
    </source>
</reference>
<dbReference type="EMBL" id="CP002902">
    <property type="protein sequence ID" value="AEJ44226.1"/>
    <property type="molecule type" value="Genomic_DNA"/>
</dbReference>
<dbReference type="PRINTS" id="PR00069">
    <property type="entry name" value="ALDKETRDTASE"/>
</dbReference>
<dbReference type="HOGENOM" id="CLU_023205_2_3_9"/>
<dbReference type="PATRIC" id="fig|1048834.4.peg.2201"/>
<dbReference type="InterPro" id="IPR020471">
    <property type="entry name" value="AKR"/>
</dbReference>
<evidence type="ECO:0000256" key="1">
    <source>
        <dbReference type="ARBA" id="ARBA00023002"/>
    </source>
</evidence>
<dbReference type="eggNOG" id="COG0667">
    <property type="taxonomic scope" value="Bacteria"/>
</dbReference>
<evidence type="ECO:0000313" key="3">
    <source>
        <dbReference type="EMBL" id="AEJ44226.1"/>
    </source>
</evidence>
<evidence type="ECO:0000259" key="2">
    <source>
        <dbReference type="Pfam" id="PF00248"/>
    </source>
</evidence>
<proteinExistence type="predicted"/>
<keyword evidence="1" id="KW-0560">Oxidoreductase</keyword>
<dbReference type="GO" id="GO:0016491">
    <property type="term" value="F:oxidoreductase activity"/>
    <property type="evidence" value="ECO:0007669"/>
    <property type="project" value="UniProtKB-KW"/>
</dbReference>
<dbReference type="SUPFAM" id="SSF51430">
    <property type="entry name" value="NAD(P)-linked oxidoreductase"/>
    <property type="match status" value="1"/>
</dbReference>
<dbReference type="Gene3D" id="3.20.20.100">
    <property type="entry name" value="NADP-dependent oxidoreductase domain"/>
    <property type="match status" value="1"/>
</dbReference>
<dbReference type="KEGG" id="aad:TC41_2325"/>
<dbReference type="Proteomes" id="UP000000292">
    <property type="component" value="Chromosome"/>
</dbReference>
<protein>
    <submittedName>
        <fullName evidence="3">Aldo/keto reductase</fullName>
    </submittedName>
</protein>
<dbReference type="PANTHER" id="PTHR43364">
    <property type="entry name" value="NADH-SPECIFIC METHYLGLYOXAL REDUCTASE-RELATED"/>
    <property type="match status" value="1"/>
</dbReference>